<name>A0ABD7RYW8_ECTME</name>
<reference evidence="2 3" key="1">
    <citation type="submission" date="2019-01" db="EMBL/GenBank/DDBJ databases">
        <title>Whole genome shotgun sequencing of Pseudomonas spp. isolated by its ability to degrade furfural.</title>
        <authorList>
            <person name="Donoso R."/>
            <person name="Farkas C."/>
            <person name="Villegas P."/>
            <person name="Gonzales-Toro F."/>
            <person name="Guajardo-Parra M."/>
            <person name="Araya-Nail M."/>
            <person name="Morgante V."/>
            <person name="Perez-Pantoja D."/>
        </authorList>
    </citation>
    <scope>NUCLEOTIDE SEQUENCE [LARGE SCALE GENOMIC DNA]</scope>
    <source>
        <strain evidence="2 3">VN231</strain>
    </source>
</reference>
<protein>
    <submittedName>
        <fullName evidence="2">Alpha/beta hydrolase</fullName>
    </submittedName>
</protein>
<evidence type="ECO:0000313" key="3">
    <source>
        <dbReference type="Proteomes" id="UP000317327"/>
    </source>
</evidence>
<dbReference type="AlphaFoldDB" id="A0ABD7RYW8"/>
<feature type="domain" description="AB hydrolase-1" evidence="1">
    <location>
        <begin position="26"/>
        <end position="182"/>
    </location>
</feature>
<dbReference type="Proteomes" id="UP000317327">
    <property type="component" value="Unassembled WGS sequence"/>
</dbReference>
<dbReference type="PANTHER" id="PTHR43798:SF33">
    <property type="entry name" value="HYDROLASE, PUTATIVE (AFU_ORTHOLOGUE AFUA_2G14860)-RELATED"/>
    <property type="match status" value="1"/>
</dbReference>
<sequence length="258" mass="28664">MTHRQFLETRISRLEYQLLRPADQGPVLVLLHEGLGSLDLWKDFPAQLADACTAPVMVYSRQGYGRSSPVTLPRPLDYLSQDGPQELEHVLDGLALGEVILVGHSDGASIALAYAARQDPRVKGLVVLAPHVDVEPASVAGVRRTVQAYTRGDLRERLRAYHGSNLEGAFRGWSDTWLNPDFATWNLHTALPLIQVPVLAIQGHEDEFATPAQLQTLAAMVSGPCRTLLLEHCRHFPQNQARTRVLELIDEFRASLDR</sequence>
<comment type="caution">
    <text evidence="2">The sequence shown here is derived from an EMBL/GenBank/DDBJ whole genome shotgun (WGS) entry which is preliminary data.</text>
</comment>
<dbReference type="InterPro" id="IPR050266">
    <property type="entry name" value="AB_hydrolase_sf"/>
</dbReference>
<dbReference type="GO" id="GO:0016787">
    <property type="term" value="F:hydrolase activity"/>
    <property type="evidence" value="ECO:0007669"/>
    <property type="project" value="UniProtKB-KW"/>
</dbReference>
<gene>
    <name evidence="2" type="ORF">EQ836_10055</name>
</gene>
<dbReference type="EMBL" id="SCFV01000004">
    <property type="protein sequence ID" value="TRO18757.1"/>
    <property type="molecule type" value="Genomic_DNA"/>
</dbReference>
<organism evidence="2 3">
    <name type="scientific">Ectopseudomonas mendocina</name>
    <name type="common">Pseudomonas mendocina</name>
    <dbReference type="NCBI Taxonomy" id="300"/>
    <lineage>
        <taxon>Bacteria</taxon>
        <taxon>Pseudomonadati</taxon>
        <taxon>Pseudomonadota</taxon>
        <taxon>Gammaproteobacteria</taxon>
        <taxon>Pseudomonadales</taxon>
        <taxon>Pseudomonadaceae</taxon>
        <taxon>Ectopseudomonas</taxon>
    </lineage>
</organism>
<evidence type="ECO:0000313" key="2">
    <source>
        <dbReference type="EMBL" id="TRO18757.1"/>
    </source>
</evidence>
<dbReference type="PANTHER" id="PTHR43798">
    <property type="entry name" value="MONOACYLGLYCEROL LIPASE"/>
    <property type="match status" value="1"/>
</dbReference>
<evidence type="ECO:0000259" key="1">
    <source>
        <dbReference type="Pfam" id="PF00561"/>
    </source>
</evidence>
<dbReference type="Gene3D" id="3.40.50.1820">
    <property type="entry name" value="alpha/beta hydrolase"/>
    <property type="match status" value="1"/>
</dbReference>
<accession>A0ABD7RYW8</accession>
<dbReference type="InterPro" id="IPR000073">
    <property type="entry name" value="AB_hydrolase_1"/>
</dbReference>
<proteinExistence type="predicted"/>
<dbReference type="InterPro" id="IPR029058">
    <property type="entry name" value="AB_hydrolase_fold"/>
</dbReference>
<dbReference type="Pfam" id="PF00561">
    <property type="entry name" value="Abhydrolase_1"/>
    <property type="match status" value="1"/>
</dbReference>
<dbReference type="SUPFAM" id="SSF53474">
    <property type="entry name" value="alpha/beta-Hydrolases"/>
    <property type="match status" value="1"/>
</dbReference>
<dbReference type="RefSeq" id="WP_143501264.1">
    <property type="nucleotide sequence ID" value="NZ_SCFV01000004.1"/>
</dbReference>
<keyword evidence="2" id="KW-0378">Hydrolase</keyword>